<dbReference type="HOGENOM" id="CLU_486189_0_0_1"/>
<proteinExistence type="predicted"/>
<dbReference type="KEGG" id="tet:TTHERM_00629760"/>
<evidence type="ECO:0000313" key="1">
    <source>
        <dbReference type="EMBL" id="EAS02470.2"/>
    </source>
</evidence>
<organism evidence="1 2">
    <name type="scientific">Tetrahymena thermophila (strain SB210)</name>
    <dbReference type="NCBI Taxonomy" id="312017"/>
    <lineage>
        <taxon>Eukaryota</taxon>
        <taxon>Sar</taxon>
        <taxon>Alveolata</taxon>
        <taxon>Ciliophora</taxon>
        <taxon>Intramacronucleata</taxon>
        <taxon>Oligohymenophorea</taxon>
        <taxon>Hymenostomatida</taxon>
        <taxon>Tetrahymenina</taxon>
        <taxon>Tetrahymenidae</taxon>
        <taxon>Tetrahymena</taxon>
    </lineage>
</organism>
<dbReference type="Proteomes" id="UP000009168">
    <property type="component" value="Unassembled WGS sequence"/>
</dbReference>
<keyword evidence="2" id="KW-1185">Reference proteome</keyword>
<dbReference type="AlphaFoldDB" id="Q241V0"/>
<dbReference type="GeneID" id="7836307"/>
<protein>
    <submittedName>
        <fullName evidence="1">Uncharacterized protein</fullName>
    </submittedName>
</protein>
<gene>
    <name evidence="1" type="ORF">TTHERM_00629760</name>
</gene>
<evidence type="ECO:0000313" key="2">
    <source>
        <dbReference type="Proteomes" id="UP000009168"/>
    </source>
</evidence>
<reference evidence="2" key="1">
    <citation type="journal article" date="2006" name="PLoS Biol.">
        <title>Macronuclear genome sequence of the ciliate Tetrahymena thermophila, a model eukaryote.</title>
        <authorList>
            <person name="Eisen J.A."/>
            <person name="Coyne R.S."/>
            <person name="Wu M."/>
            <person name="Wu D."/>
            <person name="Thiagarajan M."/>
            <person name="Wortman J.R."/>
            <person name="Badger J.H."/>
            <person name="Ren Q."/>
            <person name="Amedeo P."/>
            <person name="Jones K.M."/>
            <person name="Tallon L.J."/>
            <person name="Delcher A.L."/>
            <person name="Salzberg S.L."/>
            <person name="Silva J.C."/>
            <person name="Haas B.J."/>
            <person name="Majoros W.H."/>
            <person name="Farzad M."/>
            <person name="Carlton J.M."/>
            <person name="Smith R.K. Jr."/>
            <person name="Garg J."/>
            <person name="Pearlman R.E."/>
            <person name="Karrer K.M."/>
            <person name="Sun L."/>
            <person name="Manning G."/>
            <person name="Elde N.C."/>
            <person name="Turkewitz A.P."/>
            <person name="Asai D.J."/>
            <person name="Wilkes D.E."/>
            <person name="Wang Y."/>
            <person name="Cai H."/>
            <person name="Collins K."/>
            <person name="Stewart B.A."/>
            <person name="Lee S.R."/>
            <person name="Wilamowska K."/>
            <person name="Weinberg Z."/>
            <person name="Ruzzo W.L."/>
            <person name="Wloga D."/>
            <person name="Gaertig J."/>
            <person name="Frankel J."/>
            <person name="Tsao C.-C."/>
            <person name="Gorovsky M.A."/>
            <person name="Keeling P.J."/>
            <person name="Waller R.F."/>
            <person name="Patron N.J."/>
            <person name="Cherry J.M."/>
            <person name="Stover N.A."/>
            <person name="Krieger C.J."/>
            <person name="del Toro C."/>
            <person name="Ryder H.F."/>
            <person name="Williamson S.C."/>
            <person name="Barbeau R.A."/>
            <person name="Hamilton E.P."/>
            <person name="Orias E."/>
        </authorList>
    </citation>
    <scope>NUCLEOTIDE SEQUENCE [LARGE SCALE GENOMIC DNA]</scope>
    <source>
        <strain evidence="2">SB210</strain>
    </source>
</reference>
<accession>Q241V0</accession>
<dbReference type="RefSeq" id="XP_001022715.2">
    <property type="nucleotide sequence ID" value="XM_001022715.2"/>
</dbReference>
<dbReference type="InParanoid" id="Q241V0"/>
<dbReference type="EMBL" id="GG662532">
    <property type="protein sequence ID" value="EAS02470.2"/>
    <property type="molecule type" value="Genomic_DNA"/>
</dbReference>
<sequence>MIFLQPSASYFKIEKNGQYQLLQYIKYNNNQFSQFFSHSSLFYRKDINLIIQFQVQNQQKAVLNTFDINLSQLKCQLAVPGSYSFIHSNQEGVIYNLNQNNLNKMNYLDCSIQSKSMYGMNFQDSSIQLIQSFIFLDLSLDMIVIISFNRSNIFQASTLIYQGSVDYQSYGLSAVALYQQATNIILIIYKNNIFMMDLWTPLLTQLYYNSMKNPQNNFLYFEDQNLAVYYDKNTGILFHHQGILFYYII</sequence>
<name>Q241V0_TETTS</name>